<gene>
    <name evidence="1" type="ORF">IIC_04357</name>
</gene>
<comment type="caution">
    <text evidence="1">The sequence shown here is derived from an EMBL/GenBank/DDBJ whole genome shotgun (WGS) entry which is preliminary data.</text>
</comment>
<organism evidence="1 2">
    <name type="scientific">Bacillus cereus VD021</name>
    <dbReference type="NCBI Taxonomy" id="1053224"/>
    <lineage>
        <taxon>Bacteria</taxon>
        <taxon>Bacillati</taxon>
        <taxon>Bacillota</taxon>
        <taxon>Bacilli</taxon>
        <taxon>Bacillales</taxon>
        <taxon>Bacillaceae</taxon>
        <taxon>Bacillus</taxon>
        <taxon>Bacillus cereus group</taxon>
    </lineage>
</organism>
<dbReference type="AlphaFoldDB" id="R8HF84"/>
<protein>
    <submittedName>
        <fullName evidence="1">Uncharacterized protein</fullName>
    </submittedName>
</protein>
<sequence>MNNYQVVYNLLSPNSHHHEREYLEIYAPTSEHVR</sequence>
<name>R8HF84_BACCE</name>
<proteinExistence type="predicted"/>
<evidence type="ECO:0000313" key="2">
    <source>
        <dbReference type="Proteomes" id="UP000014040"/>
    </source>
</evidence>
<dbReference type="HOGENOM" id="CLU_3371853_0_0_9"/>
<accession>R8HF84</accession>
<dbReference type="Proteomes" id="UP000014040">
    <property type="component" value="Unassembled WGS sequence"/>
</dbReference>
<reference evidence="1 2" key="1">
    <citation type="submission" date="2012-12" db="EMBL/GenBank/DDBJ databases">
        <title>The Genome Sequence of Bacillus cereus VD021.</title>
        <authorList>
            <consortium name="The Broad Institute Genome Sequencing Platform"/>
            <consortium name="The Broad Institute Genome Sequencing Center for Infectious Disease"/>
            <person name="Feldgarden M."/>
            <person name="Van der Auwera G.A."/>
            <person name="Mahillon J."/>
            <person name="Duprez V."/>
            <person name="Timmery S."/>
            <person name="Mattelet C."/>
            <person name="Dierick K."/>
            <person name="Sun M."/>
            <person name="Yu Z."/>
            <person name="Zhu L."/>
            <person name="Hu X."/>
            <person name="Shank E.B."/>
            <person name="Swiecicka I."/>
            <person name="Hansen B.M."/>
            <person name="Andrup L."/>
            <person name="Walker B."/>
            <person name="Young S.K."/>
            <person name="Zeng Q."/>
            <person name="Gargeya S."/>
            <person name="Fitzgerald M."/>
            <person name="Haas B."/>
            <person name="Abouelleil A."/>
            <person name="Alvarado L."/>
            <person name="Arachchi H.M."/>
            <person name="Berlin A.M."/>
            <person name="Chapman S.B."/>
            <person name="Dewar J."/>
            <person name="Goldberg J."/>
            <person name="Griggs A."/>
            <person name="Gujja S."/>
            <person name="Hansen M."/>
            <person name="Howarth C."/>
            <person name="Imamovic A."/>
            <person name="Larimer J."/>
            <person name="McCowan C."/>
            <person name="Murphy C."/>
            <person name="Neiman D."/>
            <person name="Pearson M."/>
            <person name="Priest M."/>
            <person name="Roberts A."/>
            <person name="Saif S."/>
            <person name="Shea T."/>
            <person name="Sisk P."/>
            <person name="Sykes S."/>
            <person name="Wortman J."/>
            <person name="Nusbaum C."/>
            <person name="Birren B."/>
        </authorList>
    </citation>
    <scope>NUCLEOTIDE SEQUENCE [LARGE SCALE GENOMIC DNA]</scope>
    <source>
        <strain evidence="1 2">VD021</strain>
    </source>
</reference>
<evidence type="ECO:0000313" key="1">
    <source>
        <dbReference type="EMBL" id="EOO71497.1"/>
    </source>
</evidence>
<dbReference type="EMBL" id="AHES01000042">
    <property type="protein sequence ID" value="EOO71497.1"/>
    <property type="molecule type" value="Genomic_DNA"/>
</dbReference>